<dbReference type="Pfam" id="PF00172">
    <property type="entry name" value="Zn_clus"/>
    <property type="match status" value="1"/>
</dbReference>
<dbReference type="Proteomes" id="UP000799444">
    <property type="component" value="Unassembled WGS sequence"/>
</dbReference>
<dbReference type="AlphaFoldDB" id="A0A9P4R8Q3"/>
<comment type="caution">
    <text evidence="4">The sequence shown here is derived from an EMBL/GenBank/DDBJ whole genome shotgun (WGS) entry which is preliminary data.</text>
</comment>
<dbReference type="GO" id="GO:0000976">
    <property type="term" value="F:transcription cis-regulatory region binding"/>
    <property type="evidence" value="ECO:0007669"/>
    <property type="project" value="TreeGrafter"/>
</dbReference>
<dbReference type="EMBL" id="ML996107">
    <property type="protein sequence ID" value="KAF2738754.1"/>
    <property type="molecule type" value="Genomic_DNA"/>
</dbReference>
<sequence length="499" mass="55911">MQQLAAPSMKKAAHNCWTCKERKVGCDRALPACANCTRSNRHCQGYGVKLAWPDKVDGRRKQKKYYADPGPSSNYVTHGGEFSFLNTTSDDVKGQKLNVQDMVRLERGLKGLRIARPVSSISGVIDQDAFLLQYYDSVLARMITTIDDDTNGFRLDLIPMALSSSDAAATSLLQATLALSSFHLNRPEEALRHKVKAIKSLQESFQSEASSILSQFAVCMMLCVYSVFDASDTTWHLHLQGARTIAGALTNQDQKLPSFDFFASWFAYHDTFSNYSHSNTSLPNQTLDIQFPSGEGYSKQIIGSLGCSTELLGLISCVNQLRAYRDFYPWDPPSPSQEVLELAIRIKNKLSNLEQEIHIKMGERAGTIDHQRITLTAEFYRIGAALYLYQIAPREIIAPRAIEDLVGKGFAVLEGMEVCTSPWPLFIISYHTTGDIDRIRILDILSLMSEKRRIGNYDIIKGLILAVWKQQDLAADEKTFVRVDWRQLIDPASSVPSFI</sequence>
<protein>
    <recommendedName>
        <fullName evidence="3">Zn(2)-C6 fungal-type domain-containing protein</fullName>
    </recommendedName>
</protein>
<dbReference type="OrthoDB" id="5130013at2759"/>
<dbReference type="Pfam" id="PF11951">
    <property type="entry name" value="Fungal_trans_2"/>
    <property type="match status" value="1"/>
</dbReference>
<name>A0A9P4R8Q3_9PLEO</name>
<comment type="subcellular location">
    <subcellularLocation>
        <location evidence="1">Nucleus</location>
    </subcellularLocation>
</comment>
<dbReference type="InterPro" id="IPR021858">
    <property type="entry name" value="Fun_TF"/>
</dbReference>
<proteinExistence type="predicted"/>
<dbReference type="GO" id="GO:0005634">
    <property type="term" value="C:nucleus"/>
    <property type="evidence" value="ECO:0007669"/>
    <property type="project" value="UniProtKB-SubCell"/>
</dbReference>
<dbReference type="InterPro" id="IPR001138">
    <property type="entry name" value="Zn2Cys6_DnaBD"/>
</dbReference>
<accession>A0A9P4R8Q3</accession>
<dbReference type="CDD" id="cd00067">
    <property type="entry name" value="GAL4"/>
    <property type="match status" value="1"/>
</dbReference>
<keyword evidence="5" id="KW-1185">Reference proteome</keyword>
<gene>
    <name evidence="4" type="ORF">EJ04DRAFT_25944</name>
</gene>
<evidence type="ECO:0000256" key="1">
    <source>
        <dbReference type="ARBA" id="ARBA00004123"/>
    </source>
</evidence>
<dbReference type="Gene3D" id="4.10.240.10">
    <property type="entry name" value="Zn(2)-C6 fungal-type DNA-binding domain"/>
    <property type="match status" value="1"/>
</dbReference>
<dbReference type="GO" id="GO:0008270">
    <property type="term" value="F:zinc ion binding"/>
    <property type="evidence" value="ECO:0007669"/>
    <property type="project" value="InterPro"/>
</dbReference>
<reference evidence="4" key="1">
    <citation type="journal article" date="2020" name="Stud. Mycol.">
        <title>101 Dothideomycetes genomes: a test case for predicting lifestyles and emergence of pathogens.</title>
        <authorList>
            <person name="Haridas S."/>
            <person name="Albert R."/>
            <person name="Binder M."/>
            <person name="Bloem J."/>
            <person name="Labutti K."/>
            <person name="Salamov A."/>
            <person name="Andreopoulos B."/>
            <person name="Baker S."/>
            <person name="Barry K."/>
            <person name="Bills G."/>
            <person name="Bluhm B."/>
            <person name="Cannon C."/>
            <person name="Castanera R."/>
            <person name="Culley D."/>
            <person name="Daum C."/>
            <person name="Ezra D."/>
            <person name="Gonzalez J."/>
            <person name="Henrissat B."/>
            <person name="Kuo A."/>
            <person name="Liang C."/>
            <person name="Lipzen A."/>
            <person name="Lutzoni F."/>
            <person name="Magnuson J."/>
            <person name="Mondo S."/>
            <person name="Nolan M."/>
            <person name="Ohm R."/>
            <person name="Pangilinan J."/>
            <person name="Park H.-J."/>
            <person name="Ramirez L."/>
            <person name="Alfaro M."/>
            <person name="Sun H."/>
            <person name="Tritt A."/>
            <person name="Yoshinaga Y."/>
            <person name="Zwiers L.-H."/>
            <person name="Turgeon B."/>
            <person name="Goodwin S."/>
            <person name="Spatafora J."/>
            <person name="Crous P."/>
            <person name="Grigoriev I."/>
        </authorList>
    </citation>
    <scope>NUCLEOTIDE SEQUENCE</scope>
    <source>
        <strain evidence="4">CBS 125425</strain>
    </source>
</reference>
<dbReference type="PANTHER" id="PTHR37534">
    <property type="entry name" value="TRANSCRIPTIONAL ACTIVATOR PROTEIN UGA3"/>
    <property type="match status" value="1"/>
</dbReference>
<dbReference type="GO" id="GO:0000981">
    <property type="term" value="F:DNA-binding transcription factor activity, RNA polymerase II-specific"/>
    <property type="evidence" value="ECO:0007669"/>
    <property type="project" value="InterPro"/>
</dbReference>
<evidence type="ECO:0000313" key="5">
    <source>
        <dbReference type="Proteomes" id="UP000799444"/>
    </source>
</evidence>
<dbReference type="PANTHER" id="PTHR37534:SF49">
    <property type="entry name" value="LYSINE BIOSYNTHESIS REGULATORY PROTEIN LYS14"/>
    <property type="match status" value="1"/>
</dbReference>
<dbReference type="SUPFAM" id="SSF57701">
    <property type="entry name" value="Zn2/Cys6 DNA-binding domain"/>
    <property type="match status" value="1"/>
</dbReference>
<dbReference type="SMART" id="SM00066">
    <property type="entry name" value="GAL4"/>
    <property type="match status" value="1"/>
</dbReference>
<organism evidence="4 5">
    <name type="scientific">Polyplosphaeria fusca</name>
    <dbReference type="NCBI Taxonomy" id="682080"/>
    <lineage>
        <taxon>Eukaryota</taxon>
        <taxon>Fungi</taxon>
        <taxon>Dikarya</taxon>
        <taxon>Ascomycota</taxon>
        <taxon>Pezizomycotina</taxon>
        <taxon>Dothideomycetes</taxon>
        <taxon>Pleosporomycetidae</taxon>
        <taxon>Pleosporales</taxon>
        <taxon>Tetraplosphaeriaceae</taxon>
        <taxon>Polyplosphaeria</taxon>
    </lineage>
</organism>
<keyword evidence="2" id="KW-0539">Nucleus</keyword>
<dbReference type="GO" id="GO:0045944">
    <property type="term" value="P:positive regulation of transcription by RNA polymerase II"/>
    <property type="evidence" value="ECO:0007669"/>
    <property type="project" value="TreeGrafter"/>
</dbReference>
<evidence type="ECO:0000259" key="3">
    <source>
        <dbReference type="PROSITE" id="PS50048"/>
    </source>
</evidence>
<evidence type="ECO:0000256" key="2">
    <source>
        <dbReference type="ARBA" id="ARBA00023242"/>
    </source>
</evidence>
<dbReference type="InterPro" id="IPR036864">
    <property type="entry name" value="Zn2-C6_fun-type_DNA-bd_sf"/>
</dbReference>
<evidence type="ECO:0000313" key="4">
    <source>
        <dbReference type="EMBL" id="KAF2738754.1"/>
    </source>
</evidence>
<dbReference type="PROSITE" id="PS50048">
    <property type="entry name" value="ZN2_CY6_FUNGAL_2"/>
    <property type="match status" value="1"/>
</dbReference>
<feature type="domain" description="Zn(2)-C6 fungal-type" evidence="3">
    <location>
        <begin position="15"/>
        <end position="43"/>
    </location>
</feature>